<dbReference type="EMBL" id="CADEPM010000002">
    <property type="protein sequence ID" value="CAB3401212.1"/>
    <property type="molecule type" value="Genomic_DNA"/>
</dbReference>
<evidence type="ECO:0000313" key="1">
    <source>
        <dbReference type="EMBL" id="CAB3401212.1"/>
    </source>
</evidence>
<gene>
    <name evidence="1" type="ORF">CBOVIS_LOCUS3991</name>
</gene>
<protein>
    <submittedName>
        <fullName evidence="1">Uncharacterized protein</fullName>
    </submittedName>
</protein>
<dbReference type="Gene3D" id="1.25.10.10">
    <property type="entry name" value="Leucine-rich Repeat Variant"/>
    <property type="match status" value="1"/>
</dbReference>
<dbReference type="InterPro" id="IPR011989">
    <property type="entry name" value="ARM-like"/>
</dbReference>
<sequence length="273" mass="31837">MNFAQNKEALKEQLTNLIDLFKQQPITNAHEEASMTAFCVVNAVDKKVLLDSSFYETAIEYLLPSDNLSLAGDTLQWLMRLYIDKVDLPAYETKLIDVFCEAVEKLEARFANMDPSAFSQEHPQFVNHSTLFLITFYKNYRKIVEKPNIPPNVAESHQKALKILVTTLKLKVDHSTYSCVEFWCDMICKFNKMLKKRNRHSRLHRLWPIYEPHFEEAAEFLNTQFRNGLQNIANDSCYNFAMRMPILTFLQGYGIVKQFINGDEEVEPMEDLE</sequence>
<dbReference type="Proteomes" id="UP000494206">
    <property type="component" value="Unassembled WGS sequence"/>
</dbReference>
<name>A0A8S1ELX8_9PELO</name>
<evidence type="ECO:0000313" key="2">
    <source>
        <dbReference type="Proteomes" id="UP000494206"/>
    </source>
</evidence>
<dbReference type="AlphaFoldDB" id="A0A8S1ELX8"/>
<reference evidence="1 2" key="1">
    <citation type="submission" date="2020-04" db="EMBL/GenBank/DDBJ databases">
        <authorList>
            <person name="Laetsch R D."/>
            <person name="Stevens L."/>
            <person name="Kumar S."/>
            <person name="Blaxter L. M."/>
        </authorList>
    </citation>
    <scope>NUCLEOTIDE SEQUENCE [LARGE SCALE GENOMIC DNA]</scope>
</reference>
<accession>A0A8S1ELX8</accession>
<keyword evidence="2" id="KW-1185">Reference proteome</keyword>
<proteinExistence type="predicted"/>
<organism evidence="1 2">
    <name type="scientific">Caenorhabditis bovis</name>
    <dbReference type="NCBI Taxonomy" id="2654633"/>
    <lineage>
        <taxon>Eukaryota</taxon>
        <taxon>Metazoa</taxon>
        <taxon>Ecdysozoa</taxon>
        <taxon>Nematoda</taxon>
        <taxon>Chromadorea</taxon>
        <taxon>Rhabditida</taxon>
        <taxon>Rhabditina</taxon>
        <taxon>Rhabditomorpha</taxon>
        <taxon>Rhabditoidea</taxon>
        <taxon>Rhabditidae</taxon>
        <taxon>Peloderinae</taxon>
        <taxon>Caenorhabditis</taxon>
    </lineage>
</organism>
<comment type="caution">
    <text evidence="1">The sequence shown here is derived from an EMBL/GenBank/DDBJ whole genome shotgun (WGS) entry which is preliminary data.</text>
</comment>